<gene>
    <name evidence="1" type="ORF">AVEN_274566_1</name>
</gene>
<organism evidence="1 2">
    <name type="scientific">Araneus ventricosus</name>
    <name type="common">Orbweaver spider</name>
    <name type="synonym">Epeira ventricosa</name>
    <dbReference type="NCBI Taxonomy" id="182803"/>
    <lineage>
        <taxon>Eukaryota</taxon>
        <taxon>Metazoa</taxon>
        <taxon>Ecdysozoa</taxon>
        <taxon>Arthropoda</taxon>
        <taxon>Chelicerata</taxon>
        <taxon>Arachnida</taxon>
        <taxon>Araneae</taxon>
        <taxon>Araneomorphae</taxon>
        <taxon>Entelegynae</taxon>
        <taxon>Araneoidea</taxon>
        <taxon>Araneidae</taxon>
        <taxon>Araneus</taxon>
    </lineage>
</organism>
<proteinExistence type="predicted"/>
<dbReference type="Proteomes" id="UP000499080">
    <property type="component" value="Unassembled WGS sequence"/>
</dbReference>
<accession>A0A4Y2SIP7</accession>
<comment type="caution">
    <text evidence="1">The sequence shown here is derived from an EMBL/GenBank/DDBJ whole genome shotgun (WGS) entry which is preliminary data.</text>
</comment>
<evidence type="ECO:0000313" key="1">
    <source>
        <dbReference type="EMBL" id="GBN87997.1"/>
    </source>
</evidence>
<protein>
    <submittedName>
        <fullName evidence="1">Uncharacterized protein</fullName>
    </submittedName>
</protein>
<dbReference type="AlphaFoldDB" id="A0A4Y2SIP7"/>
<evidence type="ECO:0000313" key="2">
    <source>
        <dbReference type="Proteomes" id="UP000499080"/>
    </source>
</evidence>
<keyword evidence="2" id="KW-1185">Reference proteome</keyword>
<name>A0A4Y2SIP7_ARAVE</name>
<reference evidence="1 2" key="1">
    <citation type="journal article" date="2019" name="Sci. Rep.">
        <title>Orb-weaving spider Araneus ventricosus genome elucidates the spidroin gene catalogue.</title>
        <authorList>
            <person name="Kono N."/>
            <person name="Nakamura H."/>
            <person name="Ohtoshi R."/>
            <person name="Moran D.A.P."/>
            <person name="Shinohara A."/>
            <person name="Yoshida Y."/>
            <person name="Fujiwara M."/>
            <person name="Mori M."/>
            <person name="Tomita M."/>
            <person name="Arakawa K."/>
        </authorList>
    </citation>
    <scope>NUCLEOTIDE SEQUENCE [LARGE SCALE GENOMIC DNA]</scope>
</reference>
<sequence length="113" mass="13152">MSFLFFGVIDTHSGIESLNVNAVKVKYFEYHGIRCRKNYRLPTKVPYHPFNYRMAAAIFIRVVSRHGKVTRRYWMKPLTAPPGVKTVELALLSLKLYEIEEKSEIQSCRSLSI</sequence>
<dbReference type="EMBL" id="BGPR01022075">
    <property type="protein sequence ID" value="GBN87997.1"/>
    <property type="molecule type" value="Genomic_DNA"/>
</dbReference>